<accession>A0A3M6BXN5</accession>
<name>A0A3M6BXN5_PSEYM</name>
<dbReference type="Proteomes" id="UP000271631">
    <property type="component" value="Unassembled WGS sequence"/>
</dbReference>
<reference evidence="1 2" key="1">
    <citation type="submission" date="2018-08" db="EMBL/GenBank/DDBJ databases">
        <title>Recombination of ecologically and evolutionarily significant loci maintains genetic cohesion in the Pseudomonas syringae species complex.</title>
        <authorList>
            <person name="Dillon M."/>
            <person name="Thakur S."/>
            <person name="Almeida R.N.D."/>
            <person name="Weir B.S."/>
            <person name="Guttman D.S."/>
        </authorList>
    </citation>
    <scope>NUCLEOTIDE SEQUENCE [LARGE SCALE GENOMIC DNA]</scope>
    <source>
        <strain evidence="1 2">ICMP 11281</strain>
    </source>
</reference>
<gene>
    <name evidence="1" type="ORF">ALP13_103401</name>
</gene>
<protein>
    <submittedName>
        <fullName evidence="1">Uncharacterized protein</fullName>
    </submittedName>
</protein>
<sequence length="93" mass="10545">MRRNSRIVCSYRVVATFQKSTQVNICSIVLRLSAFSPAANFLAVHSGLYQKSLFAIARTSMQMGGKWGHNYFFQAENTALEPVRMFWGDPHSL</sequence>
<organism evidence="1 2">
    <name type="scientific">Pseudomonas syringae pv. maculicola</name>
    <dbReference type="NCBI Taxonomy" id="59511"/>
    <lineage>
        <taxon>Bacteria</taxon>
        <taxon>Pseudomonadati</taxon>
        <taxon>Pseudomonadota</taxon>
        <taxon>Gammaproteobacteria</taxon>
        <taxon>Pseudomonadales</taxon>
        <taxon>Pseudomonadaceae</taxon>
        <taxon>Pseudomonas</taxon>
    </lineage>
</organism>
<evidence type="ECO:0000313" key="2">
    <source>
        <dbReference type="Proteomes" id="UP000271631"/>
    </source>
</evidence>
<dbReference type="EMBL" id="RBUQ01000185">
    <property type="protein sequence ID" value="RMV36026.1"/>
    <property type="molecule type" value="Genomic_DNA"/>
</dbReference>
<evidence type="ECO:0000313" key="1">
    <source>
        <dbReference type="EMBL" id="RMV36026.1"/>
    </source>
</evidence>
<comment type="caution">
    <text evidence="1">The sequence shown here is derived from an EMBL/GenBank/DDBJ whole genome shotgun (WGS) entry which is preliminary data.</text>
</comment>
<proteinExistence type="predicted"/>
<dbReference type="AlphaFoldDB" id="A0A3M6BXN5"/>